<dbReference type="EMBL" id="BASH01000002">
    <property type="protein sequence ID" value="GAD16407.1"/>
    <property type="molecule type" value="Genomic_DNA"/>
</dbReference>
<comment type="caution">
    <text evidence="1">The sequence shown here is derived from an EMBL/GenBank/DDBJ whole genome shotgun (WGS) entry which is preliminary data.</text>
</comment>
<protein>
    <recommendedName>
        <fullName evidence="3">AbrB family transcriptional regulator</fullName>
    </recommendedName>
</protein>
<organism evidence="1 2">
    <name type="scientific">Lentilactobacillus otakiensis DSM 19908 = JCM 15040</name>
    <dbReference type="NCBI Taxonomy" id="1423780"/>
    <lineage>
        <taxon>Bacteria</taxon>
        <taxon>Bacillati</taxon>
        <taxon>Bacillota</taxon>
        <taxon>Bacilli</taxon>
        <taxon>Lactobacillales</taxon>
        <taxon>Lactobacillaceae</taxon>
        <taxon>Lentilactobacillus</taxon>
    </lineage>
</organism>
<keyword evidence="2" id="KW-1185">Reference proteome</keyword>
<evidence type="ECO:0008006" key="3">
    <source>
        <dbReference type="Google" id="ProtNLM"/>
    </source>
</evidence>
<dbReference type="PATRIC" id="fig|1423780.4.peg.297"/>
<proteinExistence type="predicted"/>
<dbReference type="Proteomes" id="UP000016361">
    <property type="component" value="Unassembled WGS sequence"/>
</dbReference>
<dbReference type="GeneID" id="301047582"/>
<evidence type="ECO:0000313" key="1">
    <source>
        <dbReference type="EMBL" id="GAD16407.1"/>
    </source>
</evidence>
<sequence length="71" mass="8082">MAIVEVQKIDGELVLPVPVELKAVVGTRFEVSSSDDGKISYTPVHQNIFEQSEWQNYDYQKDMAEDPELKP</sequence>
<reference evidence="2" key="1">
    <citation type="journal article" date="2013" name="Genome Announc.">
        <title>Draft Genome Sequence of D-Branched-Chain Amino Acid Producer Lactobacillus otakiensis JCM 15040T, Isolated from a Traditional Japanese Pickle.</title>
        <authorList>
            <person name="Doi K."/>
            <person name="Mori K."/>
            <person name="Mutaguchi Y."/>
            <person name="Tashiro K."/>
            <person name="Fujino Y."/>
            <person name="Ohmori T."/>
            <person name="Kuhara S."/>
            <person name="Ohshima T."/>
        </authorList>
    </citation>
    <scope>NUCLEOTIDE SEQUENCE [LARGE SCALE GENOMIC DNA]</scope>
    <source>
        <strain evidence="2">JCM 15040</strain>
    </source>
</reference>
<dbReference type="AlphaFoldDB" id="S4NGM2"/>
<accession>S4NGM2</accession>
<dbReference type="RefSeq" id="WP_020280860.1">
    <property type="nucleotide sequence ID" value="NZ_AZED01000011.1"/>
</dbReference>
<dbReference type="STRING" id="1423780.FD05_GL000296"/>
<gene>
    <name evidence="1" type="ORF">LOT_0945</name>
</gene>
<evidence type="ECO:0000313" key="2">
    <source>
        <dbReference type="Proteomes" id="UP000016361"/>
    </source>
</evidence>
<name>S4NGM2_9LACO</name>
<dbReference type="OrthoDB" id="2303885at2"/>